<evidence type="ECO:0000313" key="4">
    <source>
        <dbReference type="EMBL" id="EHO43086.1"/>
    </source>
</evidence>
<dbReference type="Pfam" id="PF09976">
    <property type="entry name" value="TPR_21"/>
    <property type="match status" value="1"/>
</dbReference>
<dbReference type="AlphaFoldDB" id="H1XWW0"/>
<feature type="domain" description="Ancillary SecYEG translocon subunit/Cell division coordinator CpoB TPR" evidence="2">
    <location>
        <begin position="27"/>
        <end position="211"/>
    </location>
</feature>
<keyword evidence="1" id="KW-0812">Transmembrane</keyword>
<dbReference type="PaxDb" id="880073-Calab_3487"/>
<dbReference type="InterPro" id="IPR018704">
    <property type="entry name" value="SecYEG/CpoB_TPR"/>
</dbReference>
<dbReference type="InterPro" id="IPR011990">
    <property type="entry name" value="TPR-like_helical_dom_sf"/>
</dbReference>
<dbReference type="Proteomes" id="UP000004671">
    <property type="component" value="Chromosome"/>
</dbReference>
<gene>
    <name evidence="3" type="ORF">Cabys_2416</name>
    <name evidence="4" type="ORF">Calab_3487</name>
</gene>
<dbReference type="Gene3D" id="1.25.40.10">
    <property type="entry name" value="Tetratricopeptide repeat domain"/>
    <property type="match status" value="2"/>
</dbReference>
<keyword evidence="1" id="KW-1133">Transmembrane helix</keyword>
<dbReference type="OrthoDB" id="9808622at2"/>
<keyword evidence="5" id="KW-1185">Reference proteome</keyword>
<reference evidence="4 5" key="1">
    <citation type="submission" date="2011-09" db="EMBL/GenBank/DDBJ databases">
        <title>The permanent draft genome of Caldithrix abyssi DSM 13497.</title>
        <authorList>
            <consortium name="US DOE Joint Genome Institute (JGI-PGF)"/>
            <person name="Lucas S."/>
            <person name="Han J."/>
            <person name="Lapidus A."/>
            <person name="Bruce D."/>
            <person name="Goodwin L."/>
            <person name="Pitluck S."/>
            <person name="Peters L."/>
            <person name="Kyrpides N."/>
            <person name="Mavromatis K."/>
            <person name="Ivanova N."/>
            <person name="Mikhailova N."/>
            <person name="Chertkov O."/>
            <person name="Detter J.C."/>
            <person name="Tapia R."/>
            <person name="Han C."/>
            <person name="Land M."/>
            <person name="Hauser L."/>
            <person name="Markowitz V."/>
            <person name="Cheng J.-F."/>
            <person name="Hugenholtz P."/>
            <person name="Woyke T."/>
            <person name="Wu D."/>
            <person name="Spring S."/>
            <person name="Brambilla E."/>
            <person name="Klenk H.-P."/>
            <person name="Eisen J.A."/>
        </authorList>
    </citation>
    <scope>NUCLEOTIDE SEQUENCE [LARGE SCALE GENOMIC DNA]</scope>
    <source>
        <strain evidence="4 5">DSM 13497</strain>
    </source>
</reference>
<dbReference type="RefSeq" id="WP_006930571.1">
    <property type="nucleotide sequence ID" value="NZ_CM001402.1"/>
</dbReference>
<dbReference type="SUPFAM" id="SSF48452">
    <property type="entry name" value="TPR-like"/>
    <property type="match status" value="2"/>
</dbReference>
<evidence type="ECO:0000259" key="2">
    <source>
        <dbReference type="Pfam" id="PF09976"/>
    </source>
</evidence>
<feature type="transmembrane region" description="Helical" evidence="1">
    <location>
        <begin position="37"/>
        <end position="54"/>
    </location>
</feature>
<keyword evidence="1" id="KW-0472">Membrane</keyword>
<evidence type="ECO:0000256" key="1">
    <source>
        <dbReference type="SAM" id="Phobius"/>
    </source>
</evidence>
<dbReference type="EMBL" id="CP018099">
    <property type="protein sequence ID" value="APF19165.1"/>
    <property type="molecule type" value="Genomic_DNA"/>
</dbReference>
<evidence type="ECO:0000313" key="5">
    <source>
        <dbReference type="Proteomes" id="UP000004671"/>
    </source>
</evidence>
<sequence>MLKPQKKKITKKALKEDKFVEAALNAKTYLEENSKQVMIVVGVVLALIILIILYRNHQQTRDLKAATLLGLAQVEYQNMNYAKARQFLNQLLEDYDGTDAADQGYFVLANLNYQQGKYEEAEAAFKKFIDSYDGSKILKASGLAGYAACLEHRGAHQEAAEYYLKAQKTAPDFVEAANYLYLAGRNFLKAGQKDKAKKAFETVIKKYEKSNRANDAKAQLIIMAEEK</sequence>
<evidence type="ECO:0000313" key="3">
    <source>
        <dbReference type="EMBL" id="APF19165.1"/>
    </source>
</evidence>
<dbReference type="SMART" id="SM00028">
    <property type="entry name" value="TPR"/>
    <property type="match status" value="4"/>
</dbReference>
<organism evidence="4 5">
    <name type="scientific">Caldithrix abyssi DSM 13497</name>
    <dbReference type="NCBI Taxonomy" id="880073"/>
    <lineage>
        <taxon>Bacteria</taxon>
        <taxon>Pseudomonadati</taxon>
        <taxon>Calditrichota</taxon>
        <taxon>Calditrichia</taxon>
        <taxon>Calditrichales</taxon>
        <taxon>Calditrichaceae</taxon>
        <taxon>Caldithrix</taxon>
    </lineage>
</organism>
<dbReference type="Proteomes" id="UP000183868">
    <property type="component" value="Chromosome"/>
</dbReference>
<dbReference type="eggNOG" id="COG1729">
    <property type="taxonomic scope" value="Bacteria"/>
</dbReference>
<reference evidence="3 6" key="2">
    <citation type="submission" date="2016-11" db="EMBL/GenBank/DDBJ databases">
        <title>Genomic analysis of Caldithrix abyssi and proposal of a novel bacterial phylum Caldithrichaeota.</title>
        <authorList>
            <person name="Kublanov I."/>
            <person name="Sigalova O."/>
            <person name="Gavrilov S."/>
            <person name="Lebedinsky A."/>
            <person name="Ivanova N."/>
            <person name="Daum C."/>
            <person name="Reddy T."/>
            <person name="Klenk H.P."/>
            <person name="Goker M."/>
            <person name="Reva O."/>
            <person name="Miroshnichenko M."/>
            <person name="Kyprides N."/>
            <person name="Woyke T."/>
            <person name="Gelfand M."/>
        </authorList>
    </citation>
    <scope>NUCLEOTIDE SEQUENCE [LARGE SCALE GENOMIC DNA]</scope>
    <source>
        <strain evidence="3 6">LF13</strain>
    </source>
</reference>
<dbReference type="STRING" id="880073.Cabys_2416"/>
<proteinExistence type="predicted"/>
<dbReference type="KEGG" id="caby:Cabys_2416"/>
<evidence type="ECO:0000313" key="6">
    <source>
        <dbReference type="Proteomes" id="UP000183868"/>
    </source>
</evidence>
<protein>
    <submittedName>
        <fullName evidence="4">Tetratricopeptide TPR_2 repeat-containing protein</fullName>
    </submittedName>
    <submittedName>
        <fullName evidence="3">Tetratricopeptide repeat-containing protein</fullName>
    </submittedName>
</protein>
<name>H1XWW0_CALAY</name>
<dbReference type="InParanoid" id="H1XWW0"/>
<dbReference type="InterPro" id="IPR019734">
    <property type="entry name" value="TPR_rpt"/>
</dbReference>
<accession>H1XWW0</accession>
<dbReference type="EMBL" id="CM001402">
    <property type="protein sequence ID" value="EHO43086.1"/>
    <property type="molecule type" value="Genomic_DNA"/>
</dbReference>
<dbReference type="HOGENOM" id="CLU_096069_1_1_0"/>